<protein>
    <submittedName>
        <fullName evidence="3">Uncharacterized protein</fullName>
    </submittedName>
</protein>
<dbReference type="EMBL" id="JBHMCE010000010">
    <property type="protein sequence ID" value="MFB9531145.1"/>
    <property type="molecule type" value="Genomic_DNA"/>
</dbReference>
<evidence type="ECO:0000256" key="2">
    <source>
        <dbReference type="SAM" id="Phobius"/>
    </source>
</evidence>
<gene>
    <name evidence="3" type="ORF">ACFFRN_31495</name>
</gene>
<name>A0ABV5Q6P2_9ACTN</name>
<comment type="caution">
    <text evidence="3">The sequence shown here is derived from an EMBL/GenBank/DDBJ whole genome shotgun (WGS) entry which is preliminary data.</text>
</comment>
<reference evidence="3 4" key="1">
    <citation type="submission" date="2024-09" db="EMBL/GenBank/DDBJ databases">
        <authorList>
            <person name="Sun Q."/>
            <person name="Mori K."/>
        </authorList>
    </citation>
    <scope>NUCLEOTIDE SEQUENCE [LARGE SCALE GENOMIC DNA]</scope>
    <source>
        <strain evidence="3 4">JCM 3323</strain>
    </source>
</reference>
<evidence type="ECO:0000256" key="1">
    <source>
        <dbReference type="SAM" id="MobiDB-lite"/>
    </source>
</evidence>
<keyword evidence="2" id="KW-0812">Transmembrane</keyword>
<dbReference type="RefSeq" id="WP_346124138.1">
    <property type="nucleotide sequence ID" value="NZ_BAAAXC010000015.1"/>
</dbReference>
<sequence length="290" mass="31356">MSTPSGDPPKNATSAFRPAGTVPANTFKPTENVYKPGGGAAAPRPTAPVRVDPGFFRSAIAQIKAHHSPISTGLLLSGFGLFVKVLMVFAVLNMGNPAIFVFRRDDWKQMLGYLKGSAWDVWLGFFSDVSPYWNGYAVGALQQYLRFKLIGMFDQLGAIAKDASGTMHGQYKEVLEYDLSMLVLWKTYGPVFKAATPLAATPLGRVAMVAQAGVFVTALGNQVSQFSDVFNKYEGDLNDLELKLTDLAGAFYNGGNPERGARDLTVTPRVSNPDFWKPVTQNNQSSGGNS</sequence>
<keyword evidence="4" id="KW-1185">Reference proteome</keyword>
<evidence type="ECO:0000313" key="3">
    <source>
        <dbReference type="EMBL" id="MFB9531145.1"/>
    </source>
</evidence>
<organism evidence="3 4">
    <name type="scientific">Nonomuraea roseola</name>
    <dbReference type="NCBI Taxonomy" id="46179"/>
    <lineage>
        <taxon>Bacteria</taxon>
        <taxon>Bacillati</taxon>
        <taxon>Actinomycetota</taxon>
        <taxon>Actinomycetes</taxon>
        <taxon>Streptosporangiales</taxon>
        <taxon>Streptosporangiaceae</taxon>
        <taxon>Nonomuraea</taxon>
    </lineage>
</organism>
<feature type="region of interest" description="Disordered" evidence="1">
    <location>
        <begin position="1"/>
        <end position="28"/>
    </location>
</feature>
<proteinExistence type="predicted"/>
<evidence type="ECO:0000313" key="4">
    <source>
        <dbReference type="Proteomes" id="UP001589646"/>
    </source>
</evidence>
<keyword evidence="2" id="KW-0472">Membrane</keyword>
<keyword evidence="2" id="KW-1133">Transmembrane helix</keyword>
<dbReference type="Proteomes" id="UP001589646">
    <property type="component" value="Unassembled WGS sequence"/>
</dbReference>
<feature type="transmembrane region" description="Helical" evidence="2">
    <location>
        <begin position="81"/>
        <end position="102"/>
    </location>
</feature>
<accession>A0ABV5Q6P2</accession>